<evidence type="ECO:0000256" key="6">
    <source>
        <dbReference type="ARBA" id="ARBA00022842"/>
    </source>
</evidence>
<evidence type="ECO:0000259" key="8">
    <source>
        <dbReference type="Pfam" id="PF01850"/>
    </source>
</evidence>
<evidence type="ECO:0000313" key="10">
    <source>
        <dbReference type="Proteomes" id="UP001404104"/>
    </source>
</evidence>
<dbReference type="PANTHER" id="PTHR33653:SF1">
    <property type="entry name" value="RIBONUCLEASE VAPC2"/>
    <property type="match status" value="1"/>
</dbReference>
<evidence type="ECO:0000256" key="7">
    <source>
        <dbReference type="ARBA" id="ARBA00038093"/>
    </source>
</evidence>
<gene>
    <name evidence="9" type="ORF">ABC969_01905</name>
</gene>
<dbReference type="Proteomes" id="UP001404104">
    <property type="component" value="Unassembled WGS sequence"/>
</dbReference>
<evidence type="ECO:0000256" key="2">
    <source>
        <dbReference type="ARBA" id="ARBA00022649"/>
    </source>
</evidence>
<dbReference type="InterPro" id="IPR002716">
    <property type="entry name" value="PIN_dom"/>
</dbReference>
<keyword evidence="10" id="KW-1185">Reference proteome</keyword>
<dbReference type="Gene3D" id="3.40.50.1010">
    <property type="entry name" value="5'-nuclease"/>
    <property type="match status" value="1"/>
</dbReference>
<sequence length="133" mass="14458">MMLDTNVVIDLREQDPRWFEWAMRSIVRARAPVQVSAIVVGELAMRGGTQRDILAMLAGIGLGVAVFDAGTSHRAGAAQHAYRAAGGGRDKLLGDFLIGAHAETSGQPLLTRDPRHYRTYFPDLTLITPETDA</sequence>
<dbReference type="Pfam" id="PF01850">
    <property type="entry name" value="PIN"/>
    <property type="match status" value="1"/>
</dbReference>
<dbReference type="SUPFAM" id="SSF88723">
    <property type="entry name" value="PIN domain-like"/>
    <property type="match status" value="1"/>
</dbReference>
<comment type="similarity">
    <text evidence="7">Belongs to the PINc/VapC protein family.</text>
</comment>
<evidence type="ECO:0000256" key="4">
    <source>
        <dbReference type="ARBA" id="ARBA00022723"/>
    </source>
</evidence>
<evidence type="ECO:0000313" key="9">
    <source>
        <dbReference type="EMBL" id="MEN2785170.1"/>
    </source>
</evidence>
<dbReference type="CDD" id="cd09881">
    <property type="entry name" value="PIN_VapC4-5_FitB-like"/>
    <property type="match status" value="1"/>
</dbReference>
<comment type="caution">
    <text evidence="9">The sequence shown here is derived from an EMBL/GenBank/DDBJ whole genome shotgun (WGS) entry which is preliminary data.</text>
</comment>
<accession>A0ABU9XQ32</accession>
<keyword evidence="2" id="KW-1277">Toxin-antitoxin system</keyword>
<keyword evidence="4" id="KW-0479">Metal-binding</keyword>
<protein>
    <submittedName>
        <fullName evidence="9">Type II toxin-antitoxin system VapC family toxin</fullName>
    </submittedName>
</protein>
<keyword evidence="5" id="KW-0378">Hydrolase</keyword>
<dbReference type="PANTHER" id="PTHR33653">
    <property type="entry name" value="RIBONUCLEASE VAPC2"/>
    <property type="match status" value="1"/>
</dbReference>
<evidence type="ECO:0000256" key="5">
    <source>
        <dbReference type="ARBA" id="ARBA00022801"/>
    </source>
</evidence>
<dbReference type="EMBL" id="JBDIMF010000001">
    <property type="protein sequence ID" value="MEN2785170.1"/>
    <property type="molecule type" value="Genomic_DNA"/>
</dbReference>
<evidence type="ECO:0000256" key="1">
    <source>
        <dbReference type="ARBA" id="ARBA00001946"/>
    </source>
</evidence>
<proteinExistence type="inferred from homology"/>
<name>A0ABU9XQ32_9SPHN</name>
<keyword evidence="6" id="KW-0460">Magnesium</keyword>
<feature type="domain" description="PIN" evidence="8">
    <location>
        <begin position="1"/>
        <end position="121"/>
    </location>
</feature>
<organism evidence="9 10">
    <name type="scientific">Sphingomonas qilianensis</name>
    <dbReference type="NCBI Taxonomy" id="1736690"/>
    <lineage>
        <taxon>Bacteria</taxon>
        <taxon>Pseudomonadati</taxon>
        <taxon>Pseudomonadota</taxon>
        <taxon>Alphaproteobacteria</taxon>
        <taxon>Sphingomonadales</taxon>
        <taxon>Sphingomonadaceae</taxon>
        <taxon>Sphingomonas</taxon>
    </lineage>
</organism>
<comment type="cofactor">
    <cofactor evidence="1">
        <name>Mg(2+)</name>
        <dbReference type="ChEBI" id="CHEBI:18420"/>
    </cofactor>
</comment>
<reference evidence="9 10" key="1">
    <citation type="submission" date="2024-05" db="EMBL/GenBank/DDBJ databases">
        <authorList>
            <person name="Liu Q."/>
            <person name="Xin Y.-H."/>
        </authorList>
    </citation>
    <scope>NUCLEOTIDE SEQUENCE [LARGE SCALE GENOMIC DNA]</scope>
    <source>
        <strain evidence="9 10">CGMCC 1.15349</strain>
    </source>
</reference>
<evidence type="ECO:0000256" key="3">
    <source>
        <dbReference type="ARBA" id="ARBA00022722"/>
    </source>
</evidence>
<dbReference type="InterPro" id="IPR050556">
    <property type="entry name" value="Type_II_TA_system_RNase"/>
</dbReference>
<dbReference type="RefSeq" id="WP_345862576.1">
    <property type="nucleotide sequence ID" value="NZ_JBDIMF010000001.1"/>
</dbReference>
<dbReference type="InterPro" id="IPR029060">
    <property type="entry name" value="PIN-like_dom_sf"/>
</dbReference>
<keyword evidence="3" id="KW-0540">Nuclease</keyword>